<sequence>MSGPATAQPRTAEIEAHVDILMHGAIDLHCHSGPSTMPRLVDHQAAFEQAAAAGMRAILFKDHYYPTGPFAEMLKERFPGRATEPIGSVVLNNAVGGLNPYAVEHALKVGGRMVWMPTQSAANHIREGHRKVLLATKTPMRKPTAITILTPHGELLPEVGEVLDVVAQYDATLSSGHLHISEIWPLFDEARRRGVKRLVVNHPTYTVGASFADLKELAGQGVWLEHSICMFVPGRFQCFGTAHLQDVLKAGTLAQSFFGSDLGQINNPTPVEGFRELIRLLLNLGFSQDEIRRLTGDNAAEAIGLASNARVAVQTFEQAV</sequence>
<accession>A0A0D6PLC3</accession>
<evidence type="ECO:0008006" key="3">
    <source>
        <dbReference type="Google" id="ProtNLM"/>
    </source>
</evidence>
<dbReference type="AlphaFoldDB" id="A0A0D6PLC3"/>
<dbReference type="RefSeq" id="WP_048879964.1">
    <property type="nucleotide sequence ID" value="NZ_FQVJ01000043.1"/>
</dbReference>
<dbReference type="SUPFAM" id="SSF51556">
    <property type="entry name" value="Metallo-dependent hydrolases"/>
    <property type="match status" value="1"/>
</dbReference>
<dbReference type="OrthoDB" id="9789440at2"/>
<dbReference type="Pfam" id="PF19799">
    <property type="entry name" value="DUF6282"/>
    <property type="match status" value="1"/>
</dbReference>
<dbReference type="STRING" id="1120923.SAMN02746095_03394"/>
<dbReference type="Gene3D" id="3.20.20.140">
    <property type="entry name" value="Metal-dependent hydrolases"/>
    <property type="match status" value="1"/>
</dbReference>
<dbReference type="InterPro" id="IPR032466">
    <property type="entry name" value="Metal_Hydrolase"/>
</dbReference>
<evidence type="ECO:0000313" key="1">
    <source>
        <dbReference type="EMBL" id="GAN81574.1"/>
    </source>
</evidence>
<dbReference type="EMBL" id="BANC01000101">
    <property type="protein sequence ID" value="GAN81574.1"/>
    <property type="molecule type" value="Genomic_DNA"/>
</dbReference>
<evidence type="ECO:0000313" key="2">
    <source>
        <dbReference type="Proteomes" id="UP000032668"/>
    </source>
</evidence>
<dbReference type="Proteomes" id="UP000032668">
    <property type="component" value="Unassembled WGS sequence"/>
</dbReference>
<dbReference type="InterPro" id="IPR046249">
    <property type="entry name" value="DUF6282"/>
</dbReference>
<gene>
    <name evidence="1" type="ORF">Aam_103_018</name>
</gene>
<reference evidence="1 2" key="1">
    <citation type="submission" date="2012-11" db="EMBL/GenBank/DDBJ databases">
        <title>Whole genome sequence of Acidocella aminolytica 101 = DSM 11237.</title>
        <authorList>
            <person name="Azuma Y."/>
            <person name="Higashiura N."/>
            <person name="Hirakawa H."/>
            <person name="Matsushita K."/>
        </authorList>
    </citation>
    <scope>NUCLEOTIDE SEQUENCE [LARGE SCALE GENOMIC DNA]</scope>
    <source>
        <strain evidence="2">101 / DSM 11237</strain>
    </source>
</reference>
<protein>
    <recommendedName>
        <fullName evidence="3">Cytosolic protein</fullName>
    </recommendedName>
</protein>
<proteinExistence type="predicted"/>
<comment type="caution">
    <text evidence="1">The sequence shown here is derived from an EMBL/GenBank/DDBJ whole genome shotgun (WGS) entry which is preliminary data.</text>
</comment>
<keyword evidence="2" id="KW-1185">Reference proteome</keyword>
<organism evidence="1 2">
    <name type="scientific">Acidocella aminolytica 101 = DSM 11237</name>
    <dbReference type="NCBI Taxonomy" id="1120923"/>
    <lineage>
        <taxon>Bacteria</taxon>
        <taxon>Pseudomonadati</taxon>
        <taxon>Pseudomonadota</taxon>
        <taxon>Alphaproteobacteria</taxon>
        <taxon>Acetobacterales</taxon>
        <taxon>Acidocellaceae</taxon>
        <taxon>Acidocella</taxon>
    </lineage>
</organism>
<name>A0A0D6PLC3_9PROT</name>